<dbReference type="Proteomes" id="UP000054477">
    <property type="component" value="Unassembled WGS sequence"/>
</dbReference>
<name>A0A0C9WP64_9AGAR</name>
<dbReference type="OrthoDB" id="2410195at2759"/>
<dbReference type="Gene3D" id="3.40.50.150">
    <property type="entry name" value="Vaccinia Virus protein VP39"/>
    <property type="match status" value="1"/>
</dbReference>
<keyword evidence="2" id="KW-1185">Reference proteome</keyword>
<reference evidence="2" key="2">
    <citation type="submission" date="2015-01" db="EMBL/GenBank/DDBJ databases">
        <title>Evolutionary Origins and Diversification of the Mycorrhizal Mutualists.</title>
        <authorList>
            <consortium name="DOE Joint Genome Institute"/>
            <consortium name="Mycorrhizal Genomics Consortium"/>
            <person name="Kohler A."/>
            <person name="Kuo A."/>
            <person name="Nagy L.G."/>
            <person name="Floudas D."/>
            <person name="Copeland A."/>
            <person name="Barry K.W."/>
            <person name="Cichocki N."/>
            <person name="Veneault-Fourrey C."/>
            <person name="LaButti K."/>
            <person name="Lindquist E.A."/>
            <person name="Lipzen A."/>
            <person name="Lundell T."/>
            <person name="Morin E."/>
            <person name="Murat C."/>
            <person name="Riley R."/>
            <person name="Ohm R."/>
            <person name="Sun H."/>
            <person name="Tunlid A."/>
            <person name="Henrissat B."/>
            <person name="Grigoriev I.V."/>
            <person name="Hibbett D.S."/>
            <person name="Martin F."/>
        </authorList>
    </citation>
    <scope>NUCLEOTIDE SEQUENCE [LARGE SCALE GENOMIC DNA]</scope>
    <source>
        <strain evidence="2">LaAM-08-1</strain>
    </source>
</reference>
<reference evidence="1 2" key="1">
    <citation type="submission" date="2014-04" db="EMBL/GenBank/DDBJ databases">
        <authorList>
            <consortium name="DOE Joint Genome Institute"/>
            <person name="Kuo A."/>
            <person name="Kohler A."/>
            <person name="Nagy L.G."/>
            <person name="Floudas D."/>
            <person name="Copeland A."/>
            <person name="Barry K.W."/>
            <person name="Cichocki N."/>
            <person name="Veneault-Fourrey C."/>
            <person name="LaButti K."/>
            <person name="Lindquist E.A."/>
            <person name="Lipzen A."/>
            <person name="Lundell T."/>
            <person name="Morin E."/>
            <person name="Murat C."/>
            <person name="Sun H."/>
            <person name="Tunlid A."/>
            <person name="Henrissat B."/>
            <person name="Grigoriev I.V."/>
            <person name="Hibbett D.S."/>
            <person name="Martin F."/>
            <person name="Nordberg H.P."/>
            <person name="Cantor M.N."/>
            <person name="Hua S.X."/>
        </authorList>
    </citation>
    <scope>NUCLEOTIDE SEQUENCE [LARGE SCALE GENOMIC DNA]</scope>
    <source>
        <strain evidence="1 2">LaAM-08-1</strain>
    </source>
</reference>
<organism evidence="1 2">
    <name type="scientific">Laccaria amethystina LaAM-08-1</name>
    <dbReference type="NCBI Taxonomy" id="1095629"/>
    <lineage>
        <taxon>Eukaryota</taxon>
        <taxon>Fungi</taxon>
        <taxon>Dikarya</taxon>
        <taxon>Basidiomycota</taxon>
        <taxon>Agaricomycotina</taxon>
        <taxon>Agaricomycetes</taxon>
        <taxon>Agaricomycetidae</taxon>
        <taxon>Agaricales</taxon>
        <taxon>Agaricineae</taxon>
        <taxon>Hydnangiaceae</taxon>
        <taxon>Laccaria</taxon>
    </lineage>
</organism>
<dbReference type="SUPFAM" id="SSF53335">
    <property type="entry name" value="S-adenosyl-L-methionine-dependent methyltransferases"/>
    <property type="match status" value="1"/>
</dbReference>
<dbReference type="AlphaFoldDB" id="A0A0C9WP64"/>
<proteinExistence type="predicted"/>
<feature type="non-terminal residue" evidence="1">
    <location>
        <position position="1"/>
    </location>
</feature>
<dbReference type="GO" id="GO:0008168">
    <property type="term" value="F:methyltransferase activity"/>
    <property type="evidence" value="ECO:0007669"/>
    <property type="project" value="InterPro"/>
</dbReference>
<protein>
    <recommendedName>
        <fullName evidence="3">O-methyltransferase domain-containing protein</fullName>
    </recommendedName>
</protein>
<dbReference type="EMBL" id="KN838901">
    <property type="protein sequence ID" value="KIJ92565.1"/>
    <property type="molecule type" value="Genomic_DNA"/>
</dbReference>
<sequence>FITVHNFFTPQPIRDAAFFLLCVVLHDWPGDFARRILLNLREAATPEMKLLIADVVLPLPCADSAWGLEGVQGAESVLAPWPLLPNLGKASANAYWMDLTMQVMFNSQERTLREIVILASSAGWKVVKVTKALGSLFGHITAVPTNIPIQQKRARAGSGSAFFEAASASAAK</sequence>
<gene>
    <name evidence="1" type="ORF">K443DRAFT_649040</name>
</gene>
<dbReference type="PANTHER" id="PTHR43712">
    <property type="entry name" value="PUTATIVE (AFU_ORTHOLOGUE AFUA_4G14580)-RELATED"/>
    <property type="match status" value="1"/>
</dbReference>
<dbReference type="PANTHER" id="PTHR43712:SF2">
    <property type="entry name" value="O-METHYLTRANSFERASE CICE"/>
    <property type="match status" value="1"/>
</dbReference>
<evidence type="ECO:0008006" key="3">
    <source>
        <dbReference type="Google" id="ProtNLM"/>
    </source>
</evidence>
<evidence type="ECO:0000313" key="2">
    <source>
        <dbReference type="Proteomes" id="UP000054477"/>
    </source>
</evidence>
<evidence type="ECO:0000313" key="1">
    <source>
        <dbReference type="EMBL" id="KIJ92565.1"/>
    </source>
</evidence>
<dbReference type="STRING" id="1095629.A0A0C9WP64"/>
<dbReference type="InterPro" id="IPR016461">
    <property type="entry name" value="COMT-like"/>
</dbReference>
<accession>A0A0C9WP64</accession>
<dbReference type="HOGENOM" id="CLU_005533_6_1_1"/>
<dbReference type="PROSITE" id="PS51683">
    <property type="entry name" value="SAM_OMT_II"/>
    <property type="match status" value="1"/>
</dbReference>
<dbReference type="InterPro" id="IPR029063">
    <property type="entry name" value="SAM-dependent_MTases_sf"/>
</dbReference>